<reference evidence="3" key="3">
    <citation type="submission" date="2018-08" db="UniProtKB">
        <authorList>
            <consortium name="EnsemblPlants"/>
        </authorList>
    </citation>
    <scope>IDENTIFICATION</scope>
    <source>
        <strain evidence="3">Yugu1</strain>
    </source>
</reference>
<evidence type="ECO:0000259" key="1">
    <source>
        <dbReference type="Pfam" id="PF03478"/>
    </source>
</evidence>
<feature type="domain" description="KIB1-4 beta-propeller" evidence="1">
    <location>
        <begin position="1"/>
        <end position="262"/>
    </location>
</feature>
<dbReference type="PANTHER" id="PTHR44586:SF23">
    <property type="entry name" value="F-BOX DOMAIN-CONTAINING PROTEIN"/>
    <property type="match status" value="1"/>
</dbReference>
<reference evidence="2" key="2">
    <citation type="submission" date="2015-07" db="EMBL/GenBank/DDBJ databases">
        <authorList>
            <person name="Noorani M."/>
        </authorList>
    </citation>
    <scope>NUCLEOTIDE SEQUENCE</scope>
    <source>
        <strain evidence="2">Yugu1</strain>
    </source>
</reference>
<evidence type="ECO:0000313" key="2">
    <source>
        <dbReference type="EMBL" id="RCV17798.1"/>
    </source>
</evidence>
<dbReference type="eggNOG" id="ENOG502QS0H">
    <property type="taxonomic scope" value="Eukaryota"/>
</dbReference>
<keyword evidence="4" id="KW-1185">Reference proteome</keyword>
<dbReference type="Proteomes" id="UP000004995">
    <property type="component" value="Unassembled WGS sequence"/>
</dbReference>
<organism evidence="2">
    <name type="scientific">Setaria italica</name>
    <name type="common">Foxtail millet</name>
    <name type="synonym">Panicum italicum</name>
    <dbReference type="NCBI Taxonomy" id="4555"/>
    <lineage>
        <taxon>Eukaryota</taxon>
        <taxon>Viridiplantae</taxon>
        <taxon>Streptophyta</taxon>
        <taxon>Embryophyta</taxon>
        <taxon>Tracheophyta</taxon>
        <taxon>Spermatophyta</taxon>
        <taxon>Magnoliopsida</taxon>
        <taxon>Liliopsida</taxon>
        <taxon>Poales</taxon>
        <taxon>Poaceae</taxon>
        <taxon>PACMAD clade</taxon>
        <taxon>Panicoideae</taxon>
        <taxon>Panicodae</taxon>
        <taxon>Paniceae</taxon>
        <taxon>Cenchrinae</taxon>
        <taxon>Setaria</taxon>
    </lineage>
</organism>
<gene>
    <name evidence="2" type="ORF">SETIT_3G248400v2</name>
</gene>
<dbReference type="EnsemblPlants" id="KQL15561">
    <property type="protein sequence ID" value="KQL15561"/>
    <property type="gene ID" value="SETIT_024616mg"/>
</dbReference>
<dbReference type="STRING" id="4555.K3ZDH9"/>
<dbReference type="EMBL" id="AGNK02001733">
    <property type="status" value="NOT_ANNOTATED_CDS"/>
    <property type="molecule type" value="Genomic_DNA"/>
</dbReference>
<dbReference type="InterPro" id="IPR005174">
    <property type="entry name" value="KIB1-4_b-propeller"/>
</dbReference>
<evidence type="ECO:0000313" key="4">
    <source>
        <dbReference type="Proteomes" id="UP000004995"/>
    </source>
</evidence>
<dbReference type="HOGENOM" id="CLU_019286_13_0_1"/>
<dbReference type="PANTHER" id="PTHR44586">
    <property type="entry name" value="F-BOX DOMAIN CONTAINING PROTEIN, EXPRESSED"/>
    <property type="match status" value="1"/>
</dbReference>
<sequence>MHLVNLITSEQITLPSVVTIEHVKPIFDKYGVVEKYEYSRHTARKLSHPDRTFDKEVYYEPSIYALAKLREFLRCKAFVFPETSKGSYIVALIHNPMKQLSFARPGDGKWTWLPPYIYYQDCSYKNGLLYAINIVGEIHAFDLSSSVVTRKMIMGMTEKVMWDCLYIVHAPWGDLLNVSRVIDHEDETVDPAVHLLTTTEIKINKEVKCLHDRVLFLGHNQSLCLSAKDHPHLKANHAYFTGNYDLYINGFKNGRRDIGVFNLESSNWDKLVSPEPWSNWPPLMCITLSLAKMKMK</sequence>
<dbReference type="AlphaFoldDB" id="K3ZDH9"/>
<dbReference type="OMA" id="CEDNAPR"/>
<dbReference type="OrthoDB" id="723086at2759"/>
<dbReference type="Pfam" id="PF03478">
    <property type="entry name" value="Beta-prop_KIB1-4"/>
    <property type="match status" value="1"/>
</dbReference>
<protein>
    <recommendedName>
        <fullName evidence="1">KIB1-4 beta-propeller domain-containing protein</fullName>
    </recommendedName>
</protein>
<proteinExistence type="predicted"/>
<accession>K3ZDH9</accession>
<evidence type="ECO:0000313" key="3">
    <source>
        <dbReference type="EnsemblPlants" id="KQL15561"/>
    </source>
</evidence>
<reference evidence="2 4" key="1">
    <citation type="journal article" date="2012" name="Nat. Biotechnol.">
        <title>Reference genome sequence of the model plant Setaria.</title>
        <authorList>
            <person name="Bennetzen J.L."/>
            <person name="Schmutz J."/>
            <person name="Wang H."/>
            <person name="Percifield R."/>
            <person name="Hawkins J."/>
            <person name="Pontaroli A.C."/>
            <person name="Estep M."/>
            <person name="Feng L."/>
            <person name="Vaughn J.N."/>
            <person name="Grimwood J."/>
            <person name="Jenkins J."/>
            <person name="Barry K."/>
            <person name="Lindquist E."/>
            <person name="Hellsten U."/>
            <person name="Deshpande S."/>
            <person name="Wang X."/>
            <person name="Wu X."/>
            <person name="Mitros T."/>
            <person name="Triplett J."/>
            <person name="Yang X."/>
            <person name="Ye C.Y."/>
            <person name="Mauro-Herrera M."/>
            <person name="Wang L."/>
            <person name="Li P."/>
            <person name="Sharma M."/>
            <person name="Sharma R."/>
            <person name="Ronald P.C."/>
            <person name="Panaud O."/>
            <person name="Kellogg E.A."/>
            <person name="Brutnell T.P."/>
            <person name="Doust A.N."/>
            <person name="Tuskan G.A."/>
            <person name="Rokhsar D."/>
            <person name="Devos K.M."/>
        </authorList>
    </citation>
    <scope>NUCLEOTIDE SEQUENCE [LARGE SCALE GENOMIC DNA]</scope>
    <source>
        <strain evidence="4">cv. Yugu1</strain>
        <strain evidence="2">Yugu1</strain>
    </source>
</reference>
<name>K3ZDH9_SETIT</name>
<dbReference type="Gramene" id="KQL15561">
    <property type="protein sequence ID" value="KQL15561"/>
    <property type="gene ID" value="SETIT_024616mg"/>
</dbReference>
<dbReference type="EMBL" id="CM003530">
    <property type="protein sequence ID" value="RCV17798.1"/>
    <property type="molecule type" value="Genomic_DNA"/>
</dbReference>